<reference evidence="2" key="2">
    <citation type="submission" date="2012-03" db="EMBL/GenBank/DDBJ databases">
        <title>Genome sequence of the fruiting myxobacterium Corallococcus coralloides DSM 2259.</title>
        <authorList>
            <person name="Huntley S."/>
            <person name="Zhang Y."/>
            <person name="Treuner-Lange A."/>
            <person name="Sensen C.W."/>
            <person name="Sogaard-Andersen L."/>
        </authorList>
    </citation>
    <scope>NUCLEOTIDE SEQUENCE [LARGE SCALE GENOMIC DNA]</scope>
    <source>
        <strain evidence="2">ATCC 25202 / DSM 2259 / NBRC 100086 / M2</strain>
    </source>
</reference>
<protein>
    <submittedName>
        <fullName evidence="1">Uncharacterized protein</fullName>
    </submittedName>
</protein>
<keyword evidence="2" id="KW-1185">Reference proteome</keyword>
<dbReference type="HOGENOM" id="CLU_1522686_0_0_7"/>
<dbReference type="KEGG" id="ccx:COCOR_04072"/>
<dbReference type="OrthoDB" id="5519310at2"/>
<dbReference type="Proteomes" id="UP000007587">
    <property type="component" value="Chromosome"/>
</dbReference>
<name>H8MVU1_CORCM</name>
<proteinExistence type="predicted"/>
<evidence type="ECO:0000313" key="2">
    <source>
        <dbReference type="Proteomes" id="UP000007587"/>
    </source>
</evidence>
<organism evidence="1 2">
    <name type="scientific">Corallococcus coralloides (strain ATCC 25202 / DSM 2259 / NBRC 100086 / M2)</name>
    <name type="common">Myxococcus coralloides</name>
    <dbReference type="NCBI Taxonomy" id="1144275"/>
    <lineage>
        <taxon>Bacteria</taxon>
        <taxon>Pseudomonadati</taxon>
        <taxon>Myxococcota</taxon>
        <taxon>Myxococcia</taxon>
        <taxon>Myxococcales</taxon>
        <taxon>Cystobacterineae</taxon>
        <taxon>Myxococcaceae</taxon>
        <taxon>Corallococcus</taxon>
    </lineage>
</organism>
<sequence>MGPGRIRADLLSETDALIMSGETFRAIRFIKERMPCRLSDAVELMVIRSQELKETNESWRQSRLAYRQTLTPEYWRTHALASLEALPQPPLALEALWDGDSEGWMLNLHAILPGASREHPRFTAVCLVLMRGPSEHMSEVALEIGRFAQERWKIALHLPSREPSIDDPRWWDSHFT</sequence>
<dbReference type="EMBL" id="CP003389">
    <property type="protein sequence ID" value="AFE05612.1"/>
    <property type="molecule type" value="Genomic_DNA"/>
</dbReference>
<dbReference type="AlphaFoldDB" id="H8MVU1"/>
<evidence type="ECO:0000313" key="1">
    <source>
        <dbReference type="EMBL" id="AFE05612.1"/>
    </source>
</evidence>
<dbReference type="InParanoid" id="H8MVU1"/>
<dbReference type="STRING" id="1144275.COCOR_04072"/>
<dbReference type="RefSeq" id="WP_014396883.1">
    <property type="nucleotide sequence ID" value="NC_017030.1"/>
</dbReference>
<gene>
    <name evidence="1" type="ordered locus">COCOR_04072</name>
</gene>
<reference evidence="1 2" key="1">
    <citation type="journal article" date="2012" name="J. Bacteriol.">
        <title>Complete Genome Sequence of the Fruiting Myxobacterium Corallococcus coralloides DSM 2259.</title>
        <authorList>
            <person name="Huntley S."/>
            <person name="Zhang Y."/>
            <person name="Treuner-Lange A."/>
            <person name="Kneip S."/>
            <person name="Sensen C.W."/>
            <person name="Sogaard-Andersen L."/>
        </authorList>
    </citation>
    <scope>NUCLEOTIDE SEQUENCE [LARGE SCALE GENOMIC DNA]</scope>
    <source>
        <strain evidence="2">ATCC 25202 / DSM 2259 / NBRC 100086 / M2</strain>
    </source>
</reference>
<accession>H8MVU1</accession>